<feature type="compositionally biased region" description="Low complexity" evidence="2">
    <location>
        <begin position="478"/>
        <end position="508"/>
    </location>
</feature>
<reference evidence="6" key="1">
    <citation type="submission" date="2018-09" db="EMBL/GenBank/DDBJ databases">
        <authorList>
            <person name="Zhu H."/>
        </authorList>
    </citation>
    <scope>NUCLEOTIDE SEQUENCE [LARGE SCALE GENOMIC DNA]</scope>
    <source>
        <strain evidence="6">K1S02-23</strain>
    </source>
</reference>
<organism evidence="5 6">
    <name type="scientific">Noviherbaspirillum sedimenti</name>
    <dbReference type="NCBI Taxonomy" id="2320865"/>
    <lineage>
        <taxon>Bacteria</taxon>
        <taxon>Pseudomonadati</taxon>
        <taxon>Pseudomonadota</taxon>
        <taxon>Betaproteobacteria</taxon>
        <taxon>Burkholderiales</taxon>
        <taxon>Oxalobacteraceae</taxon>
        <taxon>Noviherbaspirillum</taxon>
    </lineage>
</organism>
<dbReference type="InterPro" id="IPR057840">
    <property type="entry name" value="FimV_N"/>
</dbReference>
<keyword evidence="3" id="KW-0472">Membrane</keyword>
<dbReference type="InterPro" id="IPR038440">
    <property type="entry name" value="FimV_C_sf"/>
</dbReference>
<feature type="compositionally biased region" description="Low complexity" evidence="2">
    <location>
        <begin position="439"/>
        <end position="452"/>
    </location>
</feature>
<accession>A0A3A3G0T8</accession>
<feature type="region of interest" description="Disordered" evidence="2">
    <location>
        <begin position="437"/>
        <end position="466"/>
    </location>
</feature>
<evidence type="ECO:0000313" key="5">
    <source>
        <dbReference type="EMBL" id="RJG01245.1"/>
    </source>
</evidence>
<dbReference type="Pfam" id="PF25800">
    <property type="entry name" value="FimV_N"/>
    <property type="match status" value="1"/>
</dbReference>
<feature type="coiled-coil region" evidence="1">
    <location>
        <begin position="281"/>
        <end position="308"/>
    </location>
</feature>
<feature type="region of interest" description="Disordered" evidence="2">
    <location>
        <begin position="174"/>
        <end position="220"/>
    </location>
</feature>
<feature type="transmembrane region" description="Helical" evidence="3">
    <location>
        <begin position="331"/>
        <end position="350"/>
    </location>
</feature>
<evidence type="ECO:0000256" key="3">
    <source>
        <dbReference type="SAM" id="Phobius"/>
    </source>
</evidence>
<name>A0A3A3G0T8_9BURK</name>
<sequence length="839" mass="90005">MSWRRHPIMRDHRMPALRTIALVVIVVWGGAGYAAGLGPVRVQSALGQPLRASVPVLGADTPELTASCIRVTLAQPDGTLMMAARADVARNGQATSIQISTRQPVNEPAVTLDLAINCGAAIQRSYQLLLDPVVILPQLAQAQQEGRSGAAAARNAHGEQAMLAPADNTVRVPASPRRAAARKAQGDNAAPAAPATAGMMRSGSSHKAAPPARQLPRKVTRSVLKLSSDDAAVDIGATFAPGLKLADTLSESRDTGDMQKAAELKSAYARFAQVMRGEDPLQNGEKQIQDMQAKLRELESQTAQLRAHGEQQRQADQEALASLRRDTVSSGWAVALGGLLLAALAAIAWLRRRLKEAGRGQPAAFWDKTGLGSSTEAGDWGNTLGGNDTFVAARTESVAPTASKPSDWERGIPLDDTLAVDWASRQATMQSLAPQMSTAAEAQARQMQQAQQDGTSVASGTVEEAAEREIPRIAQPARRTMPATAPAPQPAQAAQAAQQAAPASATAARRNDDAQPMKVEDISDLMQEAEFWMLLNDPARAIEILEPYAGVGQPISPVPWIYLLDLYRLTGQRENYQALAGRIKRRFNANAPAWDDEGAAASSRSLRDYPHVVQAIEDMWESEGIVPYLENLLFDEREGARAGFDLAVYREIIHLIGVARDPETPRRREQLSFDETQPRLISQTVRMPAAKPARPEPLITDEEADVFDRATSLQATSRQVSIKPALPKAPSVGAAPSVEVAPVAAQPMVVAGGGIKESSKDNVKAAAKEVVKADANADDDAERTADMARKLDLVLAYQEIGEHVGARVLLEEVIQGGSPLQVEKAKAMLKRLLKEIDWQ</sequence>
<dbReference type="InterPro" id="IPR020011">
    <property type="entry name" value="FimV_C"/>
</dbReference>
<keyword evidence="1" id="KW-0175">Coiled coil</keyword>
<feature type="region of interest" description="Disordered" evidence="2">
    <location>
        <begin position="478"/>
        <end position="516"/>
    </location>
</feature>
<keyword evidence="6" id="KW-1185">Reference proteome</keyword>
<evidence type="ECO:0000313" key="6">
    <source>
        <dbReference type="Proteomes" id="UP000266327"/>
    </source>
</evidence>
<dbReference type="NCBIfam" id="TIGR03504">
    <property type="entry name" value="FimV_Cterm"/>
    <property type="match status" value="1"/>
</dbReference>
<evidence type="ECO:0000256" key="2">
    <source>
        <dbReference type="SAM" id="MobiDB-lite"/>
    </source>
</evidence>
<proteinExistence type="predicted"/>
<dbReference type="Proteomes" id="UP000266327">
    <property type="component" value="Unassembled WGS sequence"/>
</dbReference>
<protein>
    <recommendedName>
        <fullName evidence="4">FimV N-terminal domain-containing protein</fullName>
    </recommendedName>
</protein>
<dbReference type="AlphaFoldDB" id="A0A3A3G0T8"/>
<feature type="domain" description="FimV N-terminal" evidence="4">
    <location>
        <begin position="35"/>
        <end position="132"/>
    </location>
</feature>
<dbReference type="Gene3D" id="1.20.58.2200">
    <property type="match status" value="1"/>
</dbReference>
<keyword evidence="3" id="KW-1133">Transmembrane helix</keyword>
<evidence type="ECO:0000259" key="4">
    <source>
        <dbReference type="Pfam" id="PF25800"/>
    </source>
</evidence>
<comment type="caution">
    <text evidence="5">The sequence shown here is derived from an EMBL/GenBank/DDBJ whole genome shotgun (WGS) entry which is preliminary data.</text>
</comment>
<evidence type="ECO:0000256" key="1">
    <source>
        <dbReference type="SAM" id="Coils"/>
    </source>
</evidence>
<keyword evidence="3" id="KW-0812">Transmembrane</keyword>
<gene>
    <name evidence="5" type="ORF">D3878_06320</name>
</gene>
<dbReference type="EMBL" id="QYUQ01000002">
    <property type="protein sequence ID" value="RJG01245.1"/>
    <property type="molecule type" value="Genomic_DNA"/>
</dbReference>